<dbReference type="SUPFAM" id="SSF52279">
    <property type="entry name" value="Beta-D-glucan exohydrolase, C-terminal domain"/>
    <property type="match status" value="1"/>
</dbReference>
<evidence type="ECO:0000256" key="2">
    <source>
        <dbReference type="ARBA" id="ARBA00022801"/>
    </source>
</evidence>
<dbReference type="InterPro" id="IPR019800">
    <property type="entry name" value="Glyco_hydro_3_AS"/>
</dbReference>
<dbReference type="InterPro" id="IPR017853">
    <property type="entry name" value="GH"/>
</dbReference>
<dbReference type="PRINTS" id="PR00133">
    <property type="entry name" value="GLHYDRLASE3"/>
</dbReference>
<gene>
    <name evidence="6" type="ORF">DQQ01_14870</name>
</gene>
<dbReference type="Pfam" id="PF00933">
    <property type="entry name" value="Glyco_hydro_3"/>
    <property type="match status" value="1"/>
</dbReference>
<dbReference type="PANTHER" id="PTHR42715">
    <property type="entry name" value="BETA-GLUCOSIDASE"/>
    <property type="match status" value="1"/>
</dbReference>
<dbReference type="AlphaFoldDB" id="A0A2Z4UDZ3"/>
<dbReference type="Gene3D" id="3.40.50.1700">
    <property type="entry name" value="Glycoside hydrolase family 3 C-terminal domain"/>
    <property type="match status" value="1"/>
</dbReference>
<dbReference type="SUPFAM" id="SSF51445">
    <property type="entry name" value="(Trans)glycosidases"/>
    <property type="match status" value="1"/>
</dbReference>
<dbReference type="PANTHER" id="PTHR42715:SF10">
    <property type="entry name" value="BETA-GLUCOSIDASE"/>
    <property type="match status" value="1"/>
</dbReference>
<keyword evidence="3" id="KW-0119">Carbohydrate metabolism</keyword>
<dbReference type="InterPro" id="IPR013783">
    <property type="entry name" value="Ig-like_fold"/>
</dbReference>
<dbReference type="PROSITE" id="PS00775">
    <property type="entry name" value="GLYCOSYL_HYDROL_F3"/>
    <property type="match status" value="1"/>
</dbReference>
<evidence type="ECO:0000256" key="3">
    <source>
        <dbReference type="ARBA" id="ARBA00023277"/>
    </source>
</evidence>
<dbReference type="RefSeq" id="WP_111920631.1">
    <property type="nucleotide sequence ID" value="NZ_CP030280.1"/>
</dbReference>
<keyword evidence="4" id="KW-0326">Glycosidase</keyword>
<dbReference type="Gene3D" id="3.20.20.300">
    <property type="entry name" value="Glycoside hydrolase, family 3, N-terminal domain"/>
    <property type="match status" value="1"/>
</dbReference>
<evidence type="ECO:0000256" key="4">
    <source>
        <dbReference type="RuleBase" id="RU361161"/>
    </source>
</evidence>
<dbReference type="InterPro" id="IPR036962">
    <property type="entry name" value="Glyco_hydro_3_N_sf"/>
</dbReference>
<proteinExistence type="inferred from homology"/>
<dbReference type="Proteomes" id="UP000250003">
    <property type="component" value="Chromosome"/>
</dbReference>
<evidence type="ECO:0000313" key="6">
    <source>
        <dbReference type="EMBL" id="AWY99187.1"/>
    </source>
</evidence>
<organism evidence="6 7">
    <name type="scientific">Blautia argi</name>
    <dbReference type="NCBI Taxonomy" id="1912897"/>
    <lineage>
        <taxon>Bacteria</taxon>
        <taxon>Bacillati</taxon>
        <taxon>Bacillota</taxon>
        <taxon>Clostridia</taxon>
        <taxon>Lachnospirales</taxon>
        <taxon>Lachnospiraceae</taxon>
        <taxon>Blautia</taxon>
    </lineage>
</organism>
<dbReference type="Pfam" id="PF01915">
    <property type="entry name" value="Glyco_hydro_3_C"/>
    <property type="match status" value="1"/>
</dbReference>
<dbReference type="EMBL" id="CP030280">
    <property type="protein sequence ID" value="AWY99187.1"/>
    <property type="molecule type" value="Genomic_DNA"/>
</dbReference>
<dbReference type="InterPro" id="IPR001764">
    <property type="entry name" value="Glyco_hydro_3_N"/>
</dbReference>
<dbReference type="InterPro" id="IPR050288">
    <property type="entry name" value="Cellulose_deg_GH3"/>
</dbReference>
<dbReference type="NCBIfam" id="NF011678">
    <property type="entry name" value="PRK15098.1"/>
    <property type="match status" value="1"/>
</dbReference>
<dbReference type="InterPro" id="IPR026891">
    <property type="entry name" value="Fn3-like"/>
</dbReference>
<comment type="similarity">
    <text evidence="1 4">Belongs to the glycosyl hydrolase 3 family.</text>
</comment>
<evidence type="ECO:0000256" key="1">
    <source>
        <dbReference type="ARBA" id="ARBA00005336"/>
    </source>
</evidence>
<evidence type="ECO:0000259" key="5">
    <source>
        <dbReference type="SMART" id="SM01217"/>
    </source>
</evidence>
<dbReference type="GO" id="GO:0005975">
    <property type="term" value="P:carbohydrate metabolic process"/>
    <property type="evidence" value="ECO:0007669"/>
    <property type="project" value="InterPro"/>
</dbReference>
<dbReference type="SMART" id="SM01217">
    <property type="entry name" value="Fn3_like"/>
    <property type="match status" value="1"/>
</dbReference>
<accession>A0A2Z4UDZ3</accession>
<keyword evidence="7" id="KW-1185">Reference proteome</keyword>
<dbReference type="InterPro" id="IPR002772">
    <property type="entry name" value="Glyco_hydro_3_C"/>
</dbReference>
<dbReference type="Pfam" id="PF14310">
    <property type="entry name" value="Fn3-like"/>
    <property type="match status" value="1"/>
</dbReference>
<name>A0A2Z4UDZ3_9FIRM</name>
<reference evidence="7" key="1">
    <citation type="submission" date="2018-06" db="EMBL/GenBank/DDBJ databases">
        <title>Description of Blautia argi sp. nov., a new anaerobic isolated from dog feces.</title>
        <authorList>
            <person name="Chang Y.-H."/>
            <person name="Paek J."/>
            <person name="Shin Y."/>
        </authorList>
    </citation>
    <scope>NUCLEOTIDE SEQUENCE [LARGE SCALE GENOMIC DNA]</scope>
    <source>
        <strain evidence="7">KCTC 15426</strain>
    </source>
</reference>
<dbReference type="InterPro" id="IPR036881">
    <property type="entry name" value="Glyco_hydro_3_C_sf"/>
</dbReference>
<evidence type="ECO:0000313" key="7">
    <source>
        <dbReference type="Proteomes" id="UP000250003"/>
    </source>
</evidence>
<dbReference type="GO" id="GO:0008422">
    <property type="term" value="F:beta-glucosidase activity"/>
    <property type="evidence" value="ECO:0007669"/>
    <property type="project" value="UniProtKB-ARBA"/>
</dbReference>
<sequence>MTEKDLKALLSDMSLKEKIGQLTQLDASCFSEEEGPVTGAETELGFSAEDFPYAGSILGVVGAEQIEKLQKKCMEKQPHHIPVLFMADIINGYRTVFPIPLALGCSFEPKEAKEVGDVMAKESAAAGLHVTFAPMVDLVRDARWGRVMESTGEDPYLNAQMAAAMVQGIQGEAADYDSHLGACTKHFAAYGAPTAGREYNTVELSERTLREDYLPSYQAAIDAGSAMVMTSFNTLDRIPATANQWLMKDVLREEMGFQGVLISDWNAIGELITNGVAEGKKEAARQAIQAGTDMDMMSGCYMSQLENLVQEGTISEDSIDTAVLRVLELKNKMGLFENPYRSAGTDSEEKNILTEENREAARKVAADTMVLLENKDHFLPLKKEEKVAFIGPYAEEKRMLGAWSFFANPEDTVTCREALEEKTENGVFAKGCGILNPGQTVYGFRFNMTNEDSEEDTEKMIQEAAEEAAKCEKAVLFLGESCLQSGEGGSRGDITIPEVQKKLLRAVAQANPNLAVVVLAGRPLDIREIKEHAKAIVYAWFPGTEGGHAIADILYGDRNPQARLAMSLPWCVSQVPVFYGEFPTGRHVEDGEQIENRFLSRYTDMPNQPLYPFGYGLSYTEYSYGEVQADKQEFSAGESVQVWTTVKNTGNREGTETVQLYITDECGSVARPLRELKGFQKVTLKPGEEKKVCFTIEESMLRFYRADMKFAAEPGTFTVRIGADSRTENRVKIYLK</sequence>
<dbReference type="FunFam" id="2.60.40.10:FF:000495">
    <property type="entry name" value="Periplasmic beta-glucosidase"/>
    <property type="match status" value="1"/>
</dbReference>
<dbReference type="OrthoDB" id="98455at2"/>
<keyword evidence="2 4" id="KW-0378">Hydrolase</keyword>
<protein>
    <submittedName>
        <fullName evidence="6">Beta-glucosidase BglX</fullName>
    </submittedName>
</protein>
<feature type="domain" description="Fibronectin type III-like" evidence="5">
    <location>
        <begin position="656"/>
        <end position="725"/>
    </location>
</feature>
<dbReference type="KEGG" id="blau:DQQ01_14870"/>
<dbReference type="Gene3D" id="2.60.40.10">
    <property type="entry name" value="Immunoglobulins"/>
    <property type="match status" value="1"/>
</dbReference>